<keyword evidence="3" id="KW-0238">DNA-binding</keyword>
<proteinExistence type="inferred from homology"/>
<evidence type="ECO:0000259" key="5">
    <source>
        <dbReference type="PROSITE" id="PS50931"/>
    </source>
</evidence>
<dbReference type="SUPFAM" id="SSF46785">
    <property type="entry name" value="Winged helix' DNA-binding domain"/>
    <property type="match status" value="1"/>
</dbReference>
<comment type="caution">
    <text evidence="6">The sequence shown here is derived from an EMBL/GenBank/DDBJ whole genome shotgun (WGS) entry which is preliminary data.</text>
</comment>
<name>A0A9D1JFG3_9FIRM</name>
<dbReference type="SUPFAM" id="SSF53850">
    <property type="entry name" value="Periplasmic binding protein-like II"/>
    <property type="match status" value="1"/>
</dbReference>
<evidence type="ECO:0000256" key="2">
    <source>
        <dbReference type="ARBA" id="ARBA00023015"/>
    </source>
</evidence>
<evidence type="ECO:0000256" key="4">
    <source>
        <dbReference type="ARBA" id="ARBA00023163"/>
    </source>
</evidence>
<dbReference type="PANTHER" id="PTHR30346:SF28">
    <property type="entry name" value="HTH-TYPE TRANSCRIPTIONAL REGULATOR CYNR"/>
    <property type="match status" value="1"/>
</dbReference>
<dbReference type="Gene3D" id="3.40.190.10">
    <property type="entry name" value="Periplasmic binding protein-like II"/>
    <property type="match status" value="2"/>
</dbReference>
<dbReference type="PROSITE" id="PS50931">
    <property type="entry name" value="HTH_LYSR"/>
    <property type="match status" value="1"/>
</dbReference>
<dbReference type="InterPro" id="IPR005119">
    <property type="entry name" value="LysR_subst-bd"/>
</dbReference>
<organism evidence="6 7">
    <name type="scientific">Candidatus Egerieimonas intestinavium</name>
    <dbReference type="NCBI Taxonomy" id="2840777"/>
    <lineage>
        <taxon>Bacteria</taxon>
        <taxon>Bacillati</taxon>
        <taxon>Bacillota</taxon>
        <taxon>Clostridia</taxon>
        <taxon>Lachnospirales</taxon>
        <taxon>Lachnospiraceae</taxon>
        <taxon>Lachnospiraceae incertae sedis</taxon>
        <taxon>Candidatus Egerieimonas</taxon>
    </lineage>
</organism>
<dbReference type="InterPro" id="IPR036388">
    <property type="entry name" value="WH-like_DNA-bd_sf"/>
</dbReference>
<dbReference type="GO" id="GO:0003700">
    <property type="term" value="F:DNA-binding transcription factor activity"/>
    <property type="evidence" value="ECO:0007669"/>
    <property type="project" value="InterPro"/>
</dbReference>
<keyword evidence="2" id="KW-0805">Transcription regulation</keyword>
<dbReference type="InterPro" id="IPR036390">
    <property type="entry name" value="WH_DNA-bd_sf"/>
</dbReference>
<accession>A0A9D1JFG3</accession>
<gene>
    <name evidence="6" type="ORF">IAB98_03335</name>
</gene>
<dbReference type="InterPro" id="IPR000847">
    <property type="entry name" value="LysR_HTH_N"/>
</dbReference>
<dbReference type="Pfam" id="PF00126">
    <property type="entry name" value="HTH_1"/>
    <property type="match status" value="1"/>
</dbReference>
<feature type="domain" description="HTH lysR-type" evidence="5">
    <location>
        <begin position="1"/>
        <end position="58"/>
    </location>
</feature>
<reference evidence="6" key="1">
    <citation type="submission" date="2020-10" db="EMBL/GenBank/DDBJ databases">
        <authorList>
            <person name="Gilroy R."/>
        </authorList>
    </citation>
    <scope>NUCLEOTIDE SEQUENCE</scope>
    <source>
        <strain evidence="6">ChiSxjej1B13-7041</strain>
    </source>
</reference>
<dbReference type="AlphaFoldDB" id="A0A9D1JFG3"/>
<comment type="similarity">
    <text evidence="1">Belongs to the LysR transcriptional regulatory family.</text>
</comment>
<dbReference type="PANTHER" id="PTHR30346">
    <property type="entry name" value="TRANSCRIPTIONAL DUAL REGULATOR HCAR-RELATED"/>
    <property type="match status" value="1"/>
</dbReference>
<dbReference type="GO" id="GO:0032993">
    <property type="term" value="C:protein-DNA complex"/>
    <property type="evidence" value="ECO:0007669"/>
    <property type="project" value="TreeGrafter"/>
</dbReference>
<dbReference type="Pfam" id="PF03466">
    <property type="entry name" value="LysR_substrate"/>
    <property type="match status" value="1"/>
</dbReference>
<evidence type="ECO:0000313" key="7">
    <source>
        <dbReference type="Proteomes" id="UP000886841"/>
    </source>
</evidence>
<dbReference type="Gene3D" id="1.10.10.10">
    <property type="entry name" value="Winged helix-like DNA-binding domain superfamily/Winged helix DNA-binding domain"/>
    <property type="match status" value="1"/>
</dbReference>
<dbReference type="PRINTS" id="PR00039">
    <property type="entry name" value="HTHLYSR"/>
</dbReference>
<dbReference type="CDD" id="cd05466">
    <property type="entry name" value="PBP2_LTTR_substrate"/>
    <property type="match status" value="1"/>
</dbReference>
<keyword evidence="4" id="KW-0804">Transcription</keyword>
<evidence type="ECO:0000313" key="6">
    <source>
        <dbReference type="EMBL" id="HIR92441.1"/>
    </source>
</evidence>
<evidence type="ECO:0000256" key="3">
    <source>
        <dbReference type="ARBA" id="ARBA00023125"/>
    </source>
</evidence>
<sequence length="303" mass="34336">MNILHLRYFEVIAYYENLSKAAQVLMVSQPALSNVLSQLEAELGVPLFERSGKKLMINASGKLFLRTTKNILHLLDDSLSNLKNQQTISGQLRICFHIYCAELLKDISAFTQLNPDAQFYFYSAEKLKGDLLNTAVDLIVLPDYKWESVPTITLGTSSTIYAVLPRGHRLADRDSIELSELKDEYFYFTSSRDGVMGRAYSQCLDAGFTPKVRYISDDNIAYQSILLTGTAITLTYDINSLFYQKWNDLVAVPIRDRHHSERKIGLCFTSSSPSPLLYAFWNFVRERHGGEDACQGPPLEGKF</sequence>
<evidence type="ECO:0000256" key="1">
    <source>
        <dbReference type="ARBA" id="ARBA00009437"/>
    </source>
</evidence>
<dbReference type="EMBL" id="DVHU01000027">
    <property type="protein sequence ID" value="HIR92441.1"/>
    <property type="molecule type" value="Genomic_DNA"/>
</dbReference>
<dbReference type="GO" id="GO:0003677">
    <property type="term" value="F:DNA binding"/>
    <property type="evidence" value="ECO:0007669"/>
    <property type="project" value="UniProtKB-KW"/>
</dbReference>
<dbReference type="Proteomes" id="UP000886841">
    <property type="component" value="Unassembled WGS sequence"/>
</dbReference>
<reference evidence="6" key="2">
    <citation type="journal article" date="2021" name="PeerJ">
        <title>Extensive microbial diversity within the chicken gut microbiome revealed by metagenomics and culture.</title>
        <authorList>
            <person name="Gilroy R."/>
            <person name="Ravi A."/>
            <person name="Getino M."/>
            <person name="Pursley I."/>
            <person name="Horton D.L."/>
            <person name="Alikhan N.F."/>
            <person name="Baker D."/>
            <person name="Gharbi K."/>
            <person name="Hall N."/>
            <person name="Watson M."/>
            <person name="Adriaenssens E.M."/>
            <person name="Foster-Nyarko E."/>
            <person name="Jarju S."/>
            <person name="Secka A."/>
            <person name="Antonio M."/>
            <person name="Oren A."/>
            <person name="Chaudhuri R.R."/>
            <person name="La Ragione R."/>
            <person name="Hildebrand F."/>
            <person name="Pallen M.J."/>
        </authorList>
    </citation>
    <scope>NUCLEOTIDE SEQUENCE</scope>
    <source>
        <strain evidence="6">ChiSxjej1B13-7041</strain>
    </source>
</reference>
<protein>
    <submittedName>
        <fullName evidence="6">LysR family transcriptional regulator</fullName>
    </submittedName>
</protein>